<dbReference type="GO" id="GO:0008483">
    <property type="term" value="F:transaminase activity"/>
    <property type="evidence" value="ECO:0007669"/>
    <property type="project" value="UniProtKB-KW"/>
</dbReference>
<dbReference type="AlphaFoldDB" id="A0ABD5TXT8"/>
<keyword evidence="1" id="KW-0808">Transferase</keyword>
<feature type="region of interest" description="Disordered" evidence="2">
    <location>
        <begin position="21"/>
        <end position="48"/>
    </location>
</feature>
<dbReference type="PANTHER" id="PTHR43510">
    <property type="entry name" value="AMINOTRANSFERASE FUNCTION, HYPOTHETICAL (EUROFUNG)"/>
    <property type="match status" value="1"/>
</dbReference>
<feature type="domain" description="Aminotransferase class I/classII large" evidence="3">
    <location>
        <begin position="50"/>
        <end position="362"/>
    </location>
</feature>
<proteinExistence type="inferred from homology"/>
<protein>
    <recommendedName>
        <fullName evidence="1">Aminotransferase</fullName>
        <ecNumber evidence="1">2.6.1.-</ecNumber>
    </recommendedName>
</protein>
<keyword evidence="1 4" id="KW-0032">Aminotransferase</keyword>
<evidence type="ECO:0000256" key="1">
    <source>
        <dbReference type="RuleBase" id="RU000481"/>
    </source>
</evidence>
<dbReference type="EC" id="2.6.1.-" evidence="1"/>
<comment type="cofactor">
    <cofactor evidence="1">
        <name>pyridoxal 5'-phosphate</name>
        <dbReference type="ChEBI" id="CHEBI:597326"/>
    </cofactor>
</comment>
<dbReference type="Gene3D" id="3.40.640.10">
    <property type="entry name" value="Type I PLP-dependent aspartate aminotransferase-like (Major domain)"/>
    <property type="match status" value="1"/>
</dbReference>
<organism evidence="4 5">
    <name type="scientific">Halopelagius fulvigenes</name>
    <dbReference type="NCBI Taxonomy" id="1198324"/>
    <lineage>
        <taxon>Archaea</taxon>
        <taxon>Methanobacteriati</taxon>
        <taxon>Methanobacteriota</taxon>
        <taxon>Stenosarchaea group</taxon>
        <taxon>Halobacteria</taxon>
        <taxon>Halobacteriales</taxon>
        <taxon>Haloferacaceae</taxon>
    </lineage>
</organism>
<dbReference type="InterPro" id="IPR004839">
    <property type="entry name" value="Aminotransferase_I/II_large"/>
</dbReference>
<comment type="similarity">
    <text evidence="1">Belongs to the class-I pyridoxal-phosphate-dependent aminotransferase family.</text>
</comment>
<evidence type="ECO:0000256" key="2">
    <source>
        <dbReference type="SAM" id="MobiDB-lite"/>
    </source>
</evidence>
<dbReference type="PROSITE" id="PS00105">
    <property type="entry name" value="AA_TRANSFER_CLASS_1"/>
    <property type="match status" value="1"/>
</dbReference>
<keyword evidence="5" id="KW-1185">Reference proteome</keyword>
<name>A0ABD5TXT8_9EURY</name>
<comment type="caution">
    <text evidence="4">The sequence shown here is derived from an EMBL/GenBank/DDBJ whole genome shotgun (WGS) entry which is preliminary data.</text>
</comment>
<dbReference type="InterPro" id="IPR015422">
    <property type="entry name" value="PyrdxlP-dep_Trfase_small"/>
</dbReference>
<sequence>MFPTLPYLEWIDGRTEAAEHDFGSSDLRSSADDGAVVPDPLRGRSAPDDASLRAQLAAEYDVDEENVLVTAGATQANFLVAAAAIDLATTSETGRKPQVLAEKPGYQPLVVTPEALGARVDRFLRPDEEGFRLEPKRISNAVSDAFALAVAANRHNPSGNLSDRETLAEAAQACADADGYLLVDEVYAPYVRDADEGESPVRAFGGPTAAGLPNTVVTGSLTKFYGLGGLRIGWLIGPTEVVERAREVARHLASVAEPSRRLARRAVHDAAELTASARDRLARNHELLESFVAERDALSGSVHPGGSFALLSHAGATGDAFAEAAWDEGVLVVPGRFFNRPDHFRLALGRPPEEMAAGLDALSEVVASVPESGA</sequence>
<dbReference type="EMBL" id="JBHSXH010000015">
    <property type="protein sequence ID" value="MFC6825324.1"/>
    <property type="molecule type" value="Genomic_DNA"/>
</dbReference>
<evidence type="ECO:0000259" key="3">
    <source>
        <dbReference type="Pfam" id="PF00155"/>
    </source>
</evidence>
<gene>
    <name evidence="4" type="ORF">ACFQEV_10040</name>
</gene>
<dbReference type="Gene3D" id="3.90.1150.10">
    <property type="entry name" value="Aspartate Aminotransferase, domain 1"/>
    <property type="match status" value="1"/>
</dbReference>
<dbReference type="Proteomes" id="UP001596408">
    <property type="component" value="Unassembled WGS sequence"/>
</dbReference>
<accession>A0ABD5TXT8</accession>
<dbReference type="CDD" id="cd00609">
    <property type="entry name" value="AAT_like"/>
    <property type="match status" value="1"/>
</dbReference>
<dbReference type="InterPro" id="IPR004838">
    <property type="entry name" value="NHTrfase_class1_PyrdxlP-BS"/>
</dbReference>
<dbReference type="InterPro" id="IPR015421">
    <property type="entry name" value="PyrdxlP-dep_Trfase_major"/>
</dbReference>
<reference evidence="4 5" key="1">
    <citation type="journal article" date="2019" name="Int. J. Syst. Evol. Microbiol.">
        <title>The Global Catalogue of Microorganisms (GCM) 10K type strain sequencing project: providing services to taxonomists for standard genome sequencing and annotation.</title>
        <authorList>
            <consortium name="The Broad Institute Genomics Platform"/>
            <consortium name="The Broad Institute Genome Sequencing Center for Infectious Disease"/>
            <person name="Wu L."/>
            <person name="Ma J."/>
        </authorList>
    </citation>
    <scope>NUCLEOTIDE SEQUENCE [LARGE SCALE GENOMIC DNA]</scope>
    <source>
        <strain evidence="4 5">YIM 94188</strain>
    </source>
</reference>
<dbReference type="PANTHER" id="PTHR43510:SF1">
    <property type="entry name" value="AMINOTRANSFERASE FUNCTION, HYPOTHETICAL (EUROFUNG)"/>
    <property type="match status" value="1"/>
</dbReference>
<evidence type="ECO:0000313" key="4">
    <source>
        <dbReference type="EMBL" id="MFC6825324.1"/>
    </source>
</evidence>
<dbReference type="RefSeq" id="WP_379695440.1">
    <property type="nucleotide sequence ID" value="NZ_JBHSXH010000015.1"/>
</dbReference>
<dbReference type="SUPFAM" id="SSF53383">
    <property type="entry name" value="PLP-dependent transferases"/>
    <property type="match status" value="1"/>
</dbReference>
<dbReference type="InterPro" id="IPR015424">
    <property type="entry name" value="PyrdxlP-dep_Trfase"/>
</dbReference>
<dbReference type="Pfam" id="PF00155">
    <property type="entry name" value="Aminotran_1_2"/>
    <property type="match status" value="1"/>
</dbReference>
<evidence type="ECO:0000313" key="5">
    <source>
        <dbReference type="Proteomes" id="UP001596408"/>
    </source>
</evidence>